<comment type="caution">
    <text evidence="1">The sequence shown here is derived from an EMBL/GenBank/DDBJ whole genome shotgun (WGS) entry which is preliminary data.</text>
</comment>
<evidence type="ECO:0000313" key="2">
    <source>
        <dbReference type="Proteomes" id="UP000266841"/>
    </source>
</evidence>
<dbReference type="Proteomes" id="UP000266841">
    <property type="component" value="Unassembled WGS sequence"/>
</dbReference>
<protein>
    <submittedName>
        <fullName evidence="1">Uncharacterized protein</fullName>
    </submittedName>
</protein>
<reference evidence="1 2" key="1">
    <citation type="journal article" date="2012" name="Genome Biol.">
        <title>Genome and low-iron response of an oceanic diatom adapted to chronic iron limitation.</title>
        <authorList>
            <person name="Lommer M."/>
            <person name="Specht M."/>
            <person name="Roy A.S."/>
            <person name="Kraemer L."/>
            <person name="Andreson R."/>
            <person name="Gutowska M.A."/>
            <person name="Wolf J."/>
            <person name="Bergner S.V."/>
            <person name="Schilhabel M.B."/>
            <person name="Klostermeier U.C."/>
            <person name="Beiko R.G."/>
            <person name="Rosenstiel P."/>
            <person name="Hippler M."/>
            <person name="Laroche J."/>
        </authorList>
    </citation>
    <scope>NUCLEOTIDE SEQUENCE [LARGE SCALE GENOMIC DNA]</scope>
    <source>
        <strain evidence="1 2">CCMP1005</strain>
    </source>
</reference>
<dbReference type="AlphaFoldDB" id="K0RSF1"/>
<sequence length="119" mass="12474">DVEAASPNSPAEEPIIPVGVERVVSGRRASGVRSVAARHSAAVLLPAVRKGVEDRSAGILDADAGLACPRQPFGRPAVTTPLTELGQIVTDEQRQRKIQCKRSIAARHSAGESLSTQTT</sequence>
<organism evidence="1 2">
    <name type="scientific">Thalassiosira oceanica</name>
    <name type="common">Marine diatom</name>
    <dbReference type="NCBI Taxonomy" id="159749"/>
    <lineage>
        <taxon>Eukaryota</taxon>
        <taxon>Sar</taxon>
        <taxon>Stramenopiles</taxon>
        <taxon>Ochrophyta</taxon>
        <taxon>Bacillariophyta</taxon>
        <taxon>Coscinodiscophyceae</taxon>
        <taxon>Thalassiosirophycidae</taxon>
        <taxon>Thalassiosirales</taxon>
        <taxon>Thalassiosiraceae</taxon>
        <taxon>Thalassiosira</taxon>
    </lineage>
</organism>
<keyword evidence="2" id="KW-1185">Reference proteome</keyword>
<name>K0RSF1_THAOC</name>
<feature type="non-terminal residue" evidence="1">
    <location>
        <position position="1"/>
    </location>
</feature>
<evidence type="ECO:0000313" key="1">
    <source>
        <dbReference type="EMBL" id="EJK56698.1"/>
    </source>
</evidence>
<accession>K0RSF1</accession>
<proteinExistence type="predicted"/>
<gene>
    <name evidence="1" type="ORF">THAOC_23365</name>
</gene>
<dbReference type="EMBL" id="AGNL01030788">
    <property type="protein sequence ID" value="EJK56698.1"/>
    <property type="molecule type" value="Genomic_DNA"/>
</dbReference>